<sequence length="396" mass="45038">MPIPTRPFLVVYVAWHPDFELGPAISKHLFDHYRREHFGNIAGGAGLSVVYRHEPDPATGVPLPIDLEEGETSAVVVLFDENFAKSPTYMAWLQDIEQSTDEAGMRSMVFPVAIDASLTRSGVIEQAVRWDRWSDVLELARKLQKLTTDLTYQFSRMLRLYLERLRRPLTEEEELQGYLQKVQIFLSHSKHDDDGERIARIVREALHDAQGFSSFFDVKDIPTGTRFDRVLLAQVRVSAVVAIHTDSFSSREWCRREIIEAKRHSVPLVVANCIQDADERGFPYMGNVPIIRMYPVLLDRIDTVVGRLLDEVLKDFLWRCRTEMVNRDGPSDAVFLPRPPELISLAGLVGEAQAEATLVYPDPPIGSEEQRLFEVVAPKVKLRSITEWIAQSGVET</sequence>
<evidence type="ECO:0000259" key="1">
    <source>
        <dbReference type="PROSITE" id="PS50104"/>
    </source>
</evidence>
<dbReference type="OrthoDB" id="104289at2"/>
<organism evidence="2 3">
    <name type="scientific">Devosia riboflavina</name>
    <dbReference type="NCBI Taxonomy" id="46914"/>
    <lineage>
        <taxon>Bacteria</taxon>
        <taxon>Pseudomonadati</taxon>
        <taxon>Pseudomonadota</taxon>
        <taxon>Alphaproteobacteria</taxon>
        <taxon>Hyphomicrobiales</taxon>
        <taxon>Devosiaceae</taxon>
        <taxon>Devosia</taxon>
    </lineage>
</organism>
<dbReference type="STRING" id="46914.JP75_17135"/>
<dbReference type="PROSITE" id="PS50104">
    <property type="entry name" value="TIR"/>
    <property type="match status" value="1"/>
</dbReference>
<dbReference type="Proteomes" id="UP000028981">
    <property type="component" value="Unassembled WGS sequence"/>
</dbReference>
<dbReference type="RefSeq" id="WP_035085044.1">
    <property type="nucleotide sequence ID" value="NZ_JQGC01000015.1"/>
</dbReference>
<dbReference type="InterPro" id="IPR000157">
    <property type="entry name" value="TIR_dom"/>
</dbReference>
<evidence type="ECO:0000313" key="3">
    <source>
        <dbReference type="Proteomes" id="UP000028981"/>
    </source>
</evidence>
<dbReference type="SUPFAM" id="SSF52200">
    <property type="entry name" value="Toll/Interleukin receptor TIR domain"/>
    <property type="match status" value="1"/>
</dbReference>
<dbReference type="Pfam" id="PF13676">
    <property type="entry name" value="TIR_2"/>
    <property type="match status" value="1"/>
</dbReference>
<name>A0A087M087_9HYPH</name>
<comment type="caution">
    <text evidence="2">The sequence shown here is derived from an EMBL/GenBank/DDBJ whole genome shotgun (WGS) entry which is preliminary data.</text>
</comment>
<dbReference type="InterPro" id="IPR035897">
    <property type="entry name" value="Toll_tir_struct_dom_sf"/>
</dbReference>
<dbReference type="GO" id="GO:0007165">
    <property type="term" value="P:signal transduction"/>
    <property type="evidence" value="ECO:0007669"/>
    <property type="project" value="InterPro"/>
</dbReference>
<dbReference type="EMBL" id="JQGC01000015">
    <property type="protein sequence ID" value="KFL30290.1"/>
    <property type="molecule type" value="Genomic_DNA"/>
</dbReference>
<accession>A0A087M087</accession>
<dbReference type="AlphaFoldDB" id="A0A087M087"/>
<dbReference type="Gene3D" id="3.40.50.10140">
    <property type="entry name" value="Toll/interleukin-1 receptor homology (TIR) domain"/>
    <property type="match status" value="1"/>
</dbReference>
<evidence type="ECO:0000313" key="2">
    <source>
        <dbReference type="EMBL" id="KFL30290.1"/>
    </source>
</evidence>
<protein>
    <recommendedName>
        <fullName evidence="1">TIR domain-containing protein</fullName>
    </recommendedName>
</protein>
<proteinExistence type="predicted"/>
<gene>
    <name evidence="2" type="ORF">JP75_17135</name>
</gene>
<feature type="domain" description="TIR" evidence="1">
    <location>
        <begin position="180"/>
        <end position="325"/>
    </location>
</feature>
<reference evidence="2 3" key="1">
    <citation type="submission" date="2014-08" db="EMBL/GenBank/DDBJ databases">
        <authorList>
            <person name="Hassan Y.I."/>
            <person name="Lepp D."/>
            <person name="Zhou T."/>
        </authorList>
    </citation>
    <scope>NUCLEOTIDE SEQUENCE [LARGE SCALE GENOMIC DNA]</scope>
    <source>
        <strain evidence="2 3">IFO13584</strain>
    </source>
</reference>
<keyword evidence="3" id="KW-1185">Reference proteome</keyword>